<dbReference type="SUPFAM" id="SSF52172">
    <property type="entry name" value="CheY-like"/>
    <property type="match status" value="1"/>
</dbReference>
<dbReference type="Gene3D" id="3.40.50.2300">
    <property type="match status" value="1"/>
</dbReference>
<feature type="compositionally biased region" description="Basic and acidic residues" evidence="9">
    <location>
        <begin position="185"/>
        <end position="205"/>
    </location>
</feature>
<evidence type="ECO:0000259" key="11">
    <source>
        <dbReference type="PROSITE" id="PS51294"/>
    </source>
</evidence>
<dbReference type="Proteomes" id="UP000325577">
    <property type="component" value="Linkage Group LG9"/>
</dbReference>
<dbReference type="EMBL" id="CM018052">
    <property type="protein sequence ID" value="KAA8515995.1"/>
    <property type="molecule type" value="Genomic_DNA"/>
</dbReference>
<feature type="domain" description="HTH myb-type" evidence="11">
    <location>
        <begin position="202"/>
        <end position="261"/>
    </location>
</feature>
<keyword evidence="2" id="KW-0597">Phosphoprotein</keyword>
<keyword evidence="13" id="KW-1185">Reference proteome</keyword>
<dbReference type="InterPro" id="IPR001005">
    <property type="entry name" value="SANT/Myb"/>
</dbReference>
<keyword evidence="5" id="KW-0010">Activator</keyword>
<dbReference type="GO" id="GO:0009736">
    <property type="term" value="P:cytokinin-activated signaling pathway"/>
    <property type="evidence" value="ECO:0007669"/>
    <property type="project" value="InterPro"/>
</dbReference>
<dbReference type="InterPro" id="IPR009057">
    <property type="entry name" value="Homeodomain-like_sf"/>
</dbReference>
<dbReference type="PANTHER" id="PTHR43874">
    <property type="entry name" value="TWO-COMPONENT RESPONSE REGULATOR"/>
    <property type="match status" value="1"/>
</dbReference>
<dbReference type="InterPro" id="IPR006447">
    <property type="entry name" value="Myb_dom_plants"/>
</dbReference>
<evidence type="ECO:0000256" key="6">
    <source>
        <dbReference type="ARBA" id="ARBA00023163"/>
    </source>
</evidence>
<dbReference type="Pfam" id="PF00249">
    <property type="entry name" value="Myb_DNA-binding"/>
    <property type="match status" value="1"/>
</dbReference>
<keyword evidence="3" id="KW-0902">Two-component regulatory system</keyword>
<feature type="region of interest" description="Disordered" evidence="9">
    <location>
        <begin position="171"/>
        <end position="205"/>
    </location>
</feature>
<dbReference type="InterPro" id="IPR001789">
    <property type="entry name" value="Sig_transdc_resp-reg_receiver"/>
</dbReference>
<evidence type="ECO:0000256" key="8">
    <source>
        <dbReference type="PROSITE-ProRule" id="PRU00169"/>
    </source>
</evidence>
<gene>
    <name evidence="12" type="ORF">F0562_019174</name>
</gene>
<evidence type="ECO:0000256" key="3">
    <source>
        <dbReference type="ARBA" id="ARBA00023012"/>
    </source>
</evidence>
<protein>
    <recommendedName>
        <fullName evidence="14">Response regulatory domain-containing protein</fullName>
    </recommendedName>
</protein>
<dbReference type="PANTHER" id="PTHR43874:SF19">
    <property type="entry name" value="RESPONSE REGULATOR 23-RELATED"/>
    <property type="match status" value="1"/>
</dbReference>
<dbReference type="FunFam" id="1.10.10.60:FF:000007">
    <property type="entry name" value="Two-component response regulator"/>
    <property type="match status" value="1"/>
</dbReference>
<accession>A0A5J4ZBL2</accession>
<dbReference type="GO" id="GO:0000160">
    <property type="term" value="P:phosphorelay signal transduction system"/>
    <property type="evidence" value="ECO:0007669"/>
    <property type="project" value="UniProtKB-KW"/>
</dbReference>
<organism evidence="12 13">
    <name type="scientific">Nyssa sinensis</name>
    <dbReference type="NCBI Taxonomy" id="561372"/>
    <lineage>
        <taxon>Eukaryota</taxon>
        <taxon>Viridiplantae</taxon>
        <taxon>Streptophyta</taxon>
        <taxon>Embryophyta</taxon>
        <taxon>Tracheophyta</taxon>
        <taxon>Spermatophyta</taxon>
        <taxon>Magnoliopsida</taxon>
        <taxon>eudicotyledons</taxon>
        <taxon>Gunneridae</taxon>
        <taxon>Pentapetalae</taxon>
        <taxon>asterids</taxon>
        <taxon>Cornales</taxon>
        <taxon>Nyssaceae</taxon>
        <taxon>Nyssa</taxon>
    </lineage>
</organism>
<evidence type="ECO:0000313" key="13">
    <source>
        <dbReference type="Proteomes" id="UP000325577"/>
    </source>
</evidence>
<dbReference type="OrthoDB" id="21225at2759"/>
<evidence type="ECO:0000313" key="12">
    <source>
        <dbReference type="EMBL" id="KAA8515995.1"/>
    </source>
</evidence>
<dbReference type="NCBIfam" id="TIGR01557">
    <property type="entry name" value="myb_SHAQKYF"/>
    <property type="match status" value="1"/>
</dbReference>
<evidence type="ECO:0000256" key="5">
    <source>
        <dbReference type="ARBA" id="ARBA00023159"/>
    </source>
</evidence>
<sequence length="558" mass="61879">MDNKKVASVESSQSLGRKEICILVMDNDLACLNIVAEMLRYCSHKVLHFGRTTDAFNAIWKRKDRLDIVLTNVNSSDANGFEILKNIEKEFKLPIVSMFPDENKRIVSRGLSSGVTLYFVKSLSMNDNNNLWQYTYEREKGKMVASEQLVDNAQRASAPVVGAGIGNTSSVGEVTRNYQKRKRKEPKETSEKNEVSRDDSPSEKKVRVVWTSEMHHKFLEAIEQLGHERAFPKKIVEVMNVPGLTRENVASHLQKYRMCLKRAQEGVQPSSSIYGINLTTGFKEACFPSSHSALNFSSQYSTQQHNVTPLPQTSNGTISIPSSNRSCFINPIASTQMSSLGHEQLHMSNQGNVQYPYTHNVSSLHVMPQSNINYSDFGTAQPNTQIGSAQVESTFIPNALVNHNYRVYSDQTKNILFSIANGSSSSNTNQPTSSSISSTYVGYRLTGKGESIQVGQMGVLGNDKVLSADDNFLNESSVPCPSTSINCIPQEQPSLPPTSINCIPQEQPSLPPLPPLHHEFDSFGADGDLDVLLSVTTSTSPQMFWDSDFDDILFNHTD</sequence>
<evidence type="ECO:0008006" key="14">
    <source>
        <dbReference type="Google" id="ProtNLM"/>
    </source>
</evidence>
<evidence type="ECO:0000256" key="7">
    <source>
        <dbReference type="ARBA" id="ARBA00023242"/>
    </source>
</evidence>
<evidence type="ECO:0000259" key="10">
    <source>
        <dbReference type="PROSITE" id="PS50110"/>
    </source>
</evidence>
<dbReference type="SUPFAM" id="SSF46689">
    <property type="entry name" value="Homeodomain-like"/>
    <property type="match status" value="1"/>
</dbReference>
<keyword evidence="7" id="KW-0539">Nucleus</keyword>
<proteinExistence type="predicted"/>
<evidence type="ECO:0000256" key="2">
    <source>
        <dbReference type="ARBA" id="ARBA00022553"/>
    </source>
</evidence>
<dbReference type="PROSITE" id="PS51294">
    <property type="entry name" value="HTH_MYB"/>
    <property type="match status" value="1"/>
</dbReference>
<feature type="domain" description="Response regulatory" evidence="10">
    <location>
        <begin position="21"/>
        <end position="136"/>
    </location>
</feature>
<keyword evidence="6" id="KW-0804">Transcription</keyword>
<dbReference type="GO" id="GO:0005634">
    <property type="term" value="C:nucleus"/>
    <property type="evidence" value="ECO:0007669"/>
    <property type="project" value="UniProtKB-SubCell"/>
</dbReference>
<comment type="caution">
    <text evidence="8">Lacks conserved residue(s) required for the propagation of feature annotation.</text>
</comment>
<dbReference type="InterPro" id="IPR045279">
    <property type="entry name" value="ARR-like"/>
</dbReference>
<dbReference type="GO" id="GO:0003677">
    <property type="term" value="F:DNA binding"/>
    <property type="evidence" value="ECO:0007669"/>
    <property type="project" value="InterPro"/>
</dbReference>
<dbReference type="Pfam" id="PF00072">
    <property type="entry name" value="Response_reg"/>
    <property type="match status" value="1"/>
</dbReference>
<dbReference type="InterPro" id="IPR017930">
    <property type="entry name" value="Myb_dom"/>
</dbReference>
<reference evidence="12 13" key="1">
    <citation type="submission" date="2019-09" db="EMBL/GenBank/DDBJ databases">
        <title>A chromosome-level genome assembly of the Chinese tupelo Nyssa sinensis.</title>
        <authorList>
            <person name="Yang X."/>
            <person name="Kang M."/>
            <person name="Yang Y."/>
            <person name="Xiong H."/>
            <person name="Wang M."/>
            <person name="Zhang Z."/>
            <person name="Wang Z."/>
            <person name="Wu H."/>
            <person name="Ma T."/>
            <person name="Liu J."/>
            <person name="Xi Z."/>
        </authorList>
    </citation>
    <scope>NUCLEOTIDE SEQUENCE [LARGE SCALE GENOMIC DNA]</scope>
    <source>
        <strain evidence="12">J267</strain>
        <tissue evidence="12">Leaf</tissue>
    </source>
</reference>
<keyword evidence="4" id="KW-0805">Transcription regulation</keyword>
<dbReference type="PROSITE" id="PS50110">
    <property type="entry name" value="RESPONSE_REGULATORY"/>
    <property type="match status" value="1"/>
</dbReference>
<name>A0A5J4ZBL2_9ASTE</name>
<evidence type="ECO:0000256" key="4">
    <source>
        <dbReference type="ARBA" id="ARBA00023015"/>
    </source>
</evidence>
<dbReference type="Gene3D" id="1.10.10.60">
    <property type="entry name" value="Homeodomain-like"/>
    <property type="match status" value="1"/>
</dbReference>
<dbReference type="AlphaFoldDB" id="A0A5J4ZBL2"/>
<evidence type="ECO:0000256" key="1">
    <source>
        <dbReference type="ARBA" id="ARBA00004123"/>
    </source>
</evidence>
<comment type="subcellular location">
    <subcellularLocation>
        <location evidence="1">Nucleus</location>
    </subcellularLocation>
</comment>
<dbReference type="InterPro" id="IPR011006">
    <property type="entry name" value="CheY-like_superfamily"/>
</dbReference>
<evidence type="ECO:0000256" key="9">
    <source>
        <dbReference type="SAM" id="MobiDB-lite"/>
    </source>
</evidence>